<evidence type="ECO:0000256" key="5">
    <source>
        <dbReference type="PROSITE-ProRule" id="PRU00335"/>
    </source>
</evidence>
<keyword evidence="2" id="KW-0805">Transcription regulation</keyword>
<keyword evidence="3 5" id="KW-0238">DNA-binding</keyword>
<dbReference type="InterPro" id="IPR039538">
    <property type="entry name" value="BetI_C"/>
</dbReference>
<reference evidence="7 8" key="1">
    <citation type="submission" date="2019-03" db="EMBL/GenBank/DDBJ databases">
        <title>Genomic analyses of the natural microbiome of Caenorhabditis elegans.</title>
        <authorList>
            <person name="Samuel B."/>
        </authorList>
    </citation>
    <scope>NUCLEOTIDE SEQUENCE [LARGE SCALE GENOMIC DNA]</scope>
    <source>
        <strain evidence="7 8">JUb18</strain>
    </source>
</reference>
<keyword evidence="4" id="KW-0804">Transcription</keyword>
<dbReference type="PROSITE" id="PS50977">
    <property type="entry name" value="HTH_TETR_2"/>
    <property type="match status" value="1"/>
</dbReference>
<feature type="DNA-binding region" description="H-T-H motif" evidence="5">
    <location>
        <begin position="31"/>
        <end position="50"/>
    </location>
</feature>
<feature type="domain" description="HTH tetR-type" evidence="6">
    <location>
        <begin position="8"/>
        <end position="68"/>
    </location>
</feature>
<dbReference type="SUPFAM" id="SSF46689">
    <property type="entry name" value="Homeodomain-like"/>
    <property type="match status" value="1"/>
</dbReference>
<dbReference type="InterPro" id="IPR036271">
    <property type="entry name" value="Tet_transcr_reg_TetR-rel_C_sf"/>
</dbReference>
<dbReference type="Pfam" id="PF00440">
    <property type="entry name" value="TetR_N"/>
    <property type="match status" value="1"/>
</dbReference>
<evidence type="ECO:0000256" key="4">
    <source>
        <dbReference type="ARBA" id="ARBA00023163"/>
    </source>
</evidence>
<dbReference type="RefSeq" id="WP_133616745.1">
    <property type="nucleotide sequence ID" value="NZ_SNYA01000004.1"/>
</dbReference>
<dbReference type="GO" id="GO:0000976">
    <property type="term" value="F:transcription cis-regulatory region binding"/>
    <property type="evidence" value="ECO:0007669"/>
    <property type="project" value="TreeGrafter"/>
</dbReference>
<dbReference type="GO" id="GO:0003700">
    <property type="term" value="F:DNA-binding transcription factor activity"/>
    <property type="evidence" value="ECO:0007669"/>
    <property type="project" value="TreeGrafter"/>
</dbReference>
<name>A0A4R6RZI2_9MICO</name>
<evidence type="ECO:0000259" key="6">
    <source>
        <dbReference type="PROSITE" id="PS50977"/>
    </source>
</evidence>
<keyword evidence="1" id="KW-0678">Repressor</keyword>
<dbReference type="OrthoDB" id="9816296at2"/>
<gene>
    <name evidence="7" type="ORF">EDF62_1807</name>
</gene>
<evidence type="ECO:0000313" key="7">
    <source>
        <dbReference type="EMBL" id="TDP92591.1"/>
    </source>
</evidence>
<dbReference type="SUPFAM" id="SSF48498">
    <property type="entry name" value="Tetracyclin repressor-like, C-terminal domain"/>
    <property type="match status" value="1"/>
</dbReference>
<dbReference type="PANTHER" id="PTHR30055">
    <property type="entry name" value="HTH-TYPE TRANSCRIPTIONAL REGULATOR RUTR"/>
    <property type="match status" value="1"/>
</dbReference>
<dbReference type="PANTHER" id="PTHR30055:SF226">
    <property type="entry name" value="HTH-TYPE TRANSCRIPTIONAL REGULATOR PKSA"/>
    <property type="match status" value="1"/>
</dbReference>
<dbReference type="Proteomes" id="UP000295601">
    <property type="component" value="Unassembled WGS sequence"/>
</dbReference>
<dbReference type="EMBL" id="SNYA01000004">
    <property type="protein sequence ID" value="TDP92591.1"/>
    <property type="molecule type" value="Genomic_DNA"/>
</dbReference>
<sequence>MAAPLDRDARKAHLAEAVWRVVLTRGISAVSVRTVAEEAGVAVGSLRHLFPTRSELVQFSAELMLQRATERIQATPLRDDLDEYVIDVIAQLLPLSPDSRAELEINLALMAEAVAVPELVAIRNETQAQLAGLALRMVELVSGRSRETADLMLAGRRLHALIDGLAIQLLHQPEGADSQWALEILRAEVAGVHSGARSVSSE</sequence>
<dbReference type="Pfam" id="PF13977">
    <property type="entry name" value="TetR_C_6"/>
    <property type="match status" value="1"/>
</dbReference>
<proteinExistence type="predicted"/>
<dbReference type="InterPro" id="IPR050109">
    <property type="entry name" value="HTH-type_TetR-like_transc_reg"/>
</dbReference>
<dbReference type="Gene3D" id="1.10.357.10">
    <property type="entry name" value="Tetracycline Repressor, domain 2"/>
    <property type="match status" value="1"/>
</dbReference>
<dbReference type="InterPro" id="IPR009057">
    <property type="entry name" value="Homeodomain-like_sf"/>
</dbReference>
<organism evidence="7 8">
    <name type="scientific">Leucobacter luti</name>
    <dbReference type="NCBI Taxonomy" id="340320"/>
    <lineage>
        <taxon>Bacteria</taxon>
        <taxon>Bacillati</taxon>
        <taxon>Actinomycetota</taxon>
        <taxon>Actinomycetes</taxon>
        <taxon>Micrococcales</taxon>
        <taxon>Microbacteriaceae</taxon>
        <taxon>Leucobacter</taxon>
    </lineage>
</organism>
<evidence type="ECO:0000313" key="8">
    <source>
        <dbReference type="Proteomes" id="UP000295601"/>
    </source>
</evidence>
<dbReference type="InterPro" id="IPR001647">
    <property type="entry name" value="HTH_TetR"/>
</dbReference>
<evidence type="ECO:0000256" key="1">
    <source>
        <dbReference type="ARBA" id="ARBA00022491"/>
    </source>
</evidence>
<keyword evidence="8" id="KW-1185">Reference proteome</keyword>
<protein>
    <submittedName>
        <fullName evidence="7">TetR family transcriptional regulator</fullName>
    </submittedName>
</protein>
<comment type="caution">
    <text evidence="7">The sequence shown here is derived from an EMBL/GenBank/DDBJ whole genome shotgun (WGS) entry which is preliminary data.</text>
</comment>
<accession>A0A4R6RZI2</accession>
<evidence type="ECO:0000256" key="2">
    <source>
        <dbReference type="ARBA" id="ARBA00023015"/>
    </source>
</evidence>
<dbReference type="AlphaFoldDB" id="A0A4R6RZI2"/>
<evidence type="ECO:0000256" key="3">
    <source>
        <dbReference type="ARBA" id="ARBA00023125"/>
    </source>
</evidence>